<proteinExistence type="predicted"/>
<dbReference type="InterPro" id="IPR036259">
    <property type="entry name" value="MFS_trans_sf"/>
</dbReference>
<dbReference type="AlphaFoldDB" id="A0A6S7IPH2"/>
<keyword evidence="2" id="KW-0808">Transferase</keyword>
<dbReference type="Gene3D" id="1.20.1250.20">
    <property type="entry name" value="MFS general substrate transporter like domains"/>
    <property type="match status" value="2"/>
</dbReference>
<protein>
    <submittedName>
        <fullName evidence="2">RNA-directed DNA polymerase from transposon X-element</fullName>
    </submittedName>
</protein>
<evidence type="ECO:0000313" key="2">
    <source>
        <dbReference type="EMBL" id="CAB4007671.1"/>
    </source>
</evidence>
<organism evidence="2 3">
    <name type="scientific">Paramuricea clavata</name>
    <name type="common">Red gorgonian</name>
    <name type="synonym">Violescent sea-whip</name>
    <dbReference type="NCBI Taxonomy" id="317549"/>
    <lineage>
        <taxon>Eukaryota</taxon>
        <taxon>Metazoa</taxon>
        <taxon>Cnidaria</taxon>
        <taxon>Anthozoa</taxon>
        <taxon>Octocorallia</taxon>
        <taxon>Malacalcyonacea</taxon>
        <taxon>Plexauridae</taxon>
        <taxon>Paramuricea</taxon>
    </lineage>
</organism>
<name>A0A6S7IPH2_PARCT</name>
<keyword evidence="3" id="KW-1185">Reference proteome</keyword>
<dbReference type="InterPro" id="IPR020846">
    <property type="entry name" value="MFS_dom"/>
</dbReference>
<gene>
    <name evidence="2" type="ORF">PACLA_8A056516</name>
</gene>
<reference evidence="2" key="1">
    <citation type="submission" date="2020-04" db="EMBL/GenBank/DDBJ databases">
        <authorList>
            <person name="Alioto T."/>
            <person name="Alioto T."/>
            <person name="Gomez Garrido J."/>
        </authorList>
    </citation>
    <scope>NUCLEOTIDE SEQUENCE</scope>
    <source>
        <strain evidence="2">A484AB</strain>
    </source>
</reference>
<dbReference type="InterPro" id="IPR050327">
    <property type="entry name" value="Proton-linked_MCT"/>
</dbReference>
<dbReference type="SUPFAM" id="SSF103473">
    <property type="entry name" value="MFS general substrate transporter"/>
    <property type="match status" value="1"/>
</dbReference>
<accession>A0A6S7IPH2</accession>
<dbReference type="PANTHER" id="PTHR11360:SF284">
    <property type="entry name" value="EG:103B4.3 PROTEIN-RELATED"/>
    <property type="match status" value="1"/>
</dbReference>
<dbReference type="OrthoDB" id="5972278at2759"/>
<comment type="subcellular location">
    <subcellularLocation>
        <location evidence="1">Membrane</location>
        <topology evidence="1">Multi-pass membrane protein</topology>
    </subcellularLocation>
</comment>
<evidence type="ECO:0000256" key="1">
    <source>
        <dbReference type="ARBA" id="ARBA00004141"/>
    </source>
</evidence>
<dbReference type="Proteomes" id="UP001152795">
    <property type="component" value="Unassembled WGS sequence"/>
</dbReference>
<dbReference type="Pfam" id="PF07690">
    <property type="entry name" value="MFS_1"/>
    <property type="match status" value="1"/>
</dbReference>
<dbReference type="PROSITE" id="PS50850">
    <property type="entry name" value="MFS"/>
    <property type="match status" value="1"/>
</dbReference>
<dbReference type="InterPro" id="IPR011701">
    <property type="entry name" value="MFS"/>
</dbReference>
<evidence type="ECO:0000313" key="3">
    <source>
        <dbReference type="Proteomes" id="UP001152795"/>
    </source>
</evidence>
<dbReference type="PANTHER" id="PTHR11360">
    <property type="entry name" value="MONOCARBOXYLATE TRANSPORTER"/>
    <property type="match status" value="1"/>
</dbReference>
<sequence>MSQLVNHCNENAPLPVNQSAYRQFHSTETALLKVQNDILINMDNEEVTLLVMLDMSSAFDTIDHNILIDILKNNFGAVDSALQWFRSYLTNRKQQVVIDRCKSSEFMVATGVPQELIASGQLSKALFRKKNSKKTVDYSMELSTVVTSMTATFDRQWKPYKTRHYVGVKLHTLVGSCQFSLTFVFGPLVGSFIDWCGIRNISIAGGFLYSVGLISASYVNTIYGLFPTFSLIFAVAASLLYSSIGIVPIKCMSSRYQGMACSLVSSGGPAGMLTFSLIITFLLEQFHWKVMFRILGYLGVIISLLSLTYGWIEEVPNISEKKRTPFCDMSLCKRPRFFVFMLGSSVSMLGWSVGNFFLVDRAKSYGIHENKSKWFYFAIGIVSIPSALLAGKIGDLVKHRVRLTIICLFLHGINTLLSYLYKTYITMFIYSIFSGMFFGAYNAILCVAILDCVGAENIAQAFGFLIAFQGSFLSLGPPIAGWLRDTTGTFKLPLIVAGCFEILGALVSIPSATVQKREQDLGHNCENKSTAV</sequence>
<comment type="caution">
    <text evidence="2">The sequence shown here is derived from an EMBL/GenBank/DDBJ whole genome shotgun (WGS) entry which is preliminary data.</text>
</comment>
<keyword evidence="2" id="KW-0695">RNA-directed DNA polymerase</keyword>
<dbReference type="GO" id="GO:0016020">
    <property type="term" value="C:membrane"/>
    <property type="evidence" value="ECO:0007669"/>
    <property type="project" value="UniProtKB-SubCell"/>
</dbReference>
<dbReference type="EMBL" id="CACRXK020005872">
    <property type="protein sequence ID" value="CAB4007671.1"/>
    <property type="molecule type" value="Genomic_DNA"/>
</dbReference>
<keyword evidence="2" id="KW-0548">Nucleotidyltransferase</keyword>
<dbReference type="GO" id="GO:0003964">
    <property type="term" value="F:RNA-directed DNA polymerase activity"/>
    <property type="evidence" value="ECO:0007669"/>
    <property type="project" value="UniProtKB-KW"/>
</dbReference>
<dbReference type="GO" id="GO:0008028">
    <property type="term" value="F:monocarboxylic acid transmembrane transporter activity"/>
    <property type="evidence" value="ECO:0007669"/>
    <property type="project" value="TreeGrafter"/>
</dbReference>